<comment type="caution">
    <text evidence="3">The sequence shown here is derived from an EMBL/GenBank/DDBJ whole genome shotgun (WGS) entry which is preliminary data.</text>
</comment>
<dbReference type="Pfam" id="PF03616">
    <property type="entry name" value="Glt_symporter"/>
    <property type="match status" value="1"/>
</dbReference>
<feature type="transmembrane region" description="Helical" evidence="1">
    <location>
        <begin position="222"/>
        <end position="240"/>
    </location>
</feature>
<accession>A0AAE3VBU7</accession>
<name>A0AAE3VBU7_9FIRM</name>
<dbReference type="NCBIfam" id="TIGR00210">
    <property type="entry name" value="gltS"/>
    <property type="match status" value="1"/>
</dbReference>
<feature type="transmembrane region" description="Helical" evidence="1">
    <location>
        <begin position="66"/>
        <end position="87"/>
    </location>
</feature>
<keyword evidence="1" id="KW-1003">Cell membrane</keyword>
<evidence type="ECO:0000313" key="4">
    <source>
        <dbReference type="Proteomes" id="UP001241537"/>
    </source>
</evidence>
<evidence type="ECO:0000313" key="3">
    <source>
        <dbReference type="EMBL" id="MDQ0153095.1"/>
    </source>
</evidence>
<keyword evidence="1" id="KW-0812">Transmembrane</keyword>
<keyword evidence="1" id="KW-0406">Ion transport</keyword>
<keyword evidence="1" id="KW-0029">Amino-acid transport</keyword>
<feature type="transmembrane region" description="Helical" evidence="1">
    <location>
        <begin position="246"/>
        <end position="263"/>
    </location>
</feature>
<keyword evidence="1" id="KW-0813">Transport</keyword>
<keyword evidence="1" id="KW-0915">Sodium</keyword>
<feature type="transmembrane region" description="Helical" evidence="1">
    <location>
        <begin position="369"/>
        <end position="394"/>
    </location>
</feature>
<evidence type="ECO:0000256" key="2">
    <source>
        <dbReference type="NCBIfam" id="TIGR00210"/>
    </source>
</evidence>
<keyword evidence="1" id="KW-0769">Symport</keyword>
<comment type="similarity">
    <text evidence="1">Belongs to the glutamate:Na(+) symporter (ESS) (TC 2.A.27) family.</text>
</comment>
<keyword evidence="1" id="KW-0739">Sodium transport</keyword>
<dbReference type="EMBL" id="JAUSTO010000012">
    <property type="protein sequence ID" value="MDQ0153095.1"/>
    <property type="molecule type" value="Genomic_DNA"/>
</dbReference>
<feature type="transmembrane region" description="Helical" evidence="1">
    <location>
        <begin position="302"/>
        <end position="326"/>
    </location>
</feature>
<proteinExistence type="inferred from homology"/>
<dbReference type="InterPro" id="IPR004445">
    <property type="entry name" value="GltS"/>
</dbReference>
<dbReference type="AlphaFoldDB" id="A0AAE3VBU7"/>
<feature type="transmembrane region" description="Helical" evidence="1">
    <location>
        <begin position="35"/>
        <end position="54"/>
    </location>
</feature>
<comment type="function">
    <text evidence="1">Catalyzes the sodium-dependent transport of glutamate.</text>
</comment>
<feature type="transmembrane region" description="Helical" evidence="1">
    <location>
        <begin position="158"/>
        <end position="182"/>
    </location>
</feature>
<dbReference type="GO" id="GO:0015813">
    <property type="term" value="P:L-glutamate transmembrane transport"/>
    <property type="evidence" value="ECO:0007669"/>
    <property type="project" value="UniProtKB-UniRule"/>
</dbReference>
<gene>
    <name evidence="3" type="ORF">J2S20_001804</name>
</gene>
<dbReference type="HAMAP" id="MF_02062">
    <property type="entry name" value="GltS"/>
    <property type="match status" value="1"/>
</dbReference>
<comment type="subcellular location">
    <subcellularLocation>
        <location evidence="1">Cell membrane</location>
        <topology evidence="1">Multi-pass membrane protein</topology>
    </subcellularLocation>
</comment>
<feature type="transmembrane region" description="Helical" evidence="1">
    <location>
        <begin position="275"/>
        <end position="296"/>
    </location>
</feature>
<sequence length="397" mass="41654">MQVLKLDMYQALGLAVIMLLIGRVLVKRVEFLRRYCIPAPVVGGLIFALLHLVLRSAGVVEFEMDTTLQNVFMTGFFCSVGYMAAFGMLKKGGIGVIKFLLLAVLMCAIQDVIGGIGAKLFGLDARIGLAMGSIPLVGGHGTAGSFGPFLEGLGVENATTVAVAAATYGLIAGCMIGGPIAYGKIRSYGLKSAGLRAQGQLADAPAAVGDTEVLTEENIMDAAIYIVVGVGLGTIVSALLGRLITLPGYIGAMIVGAIIRNVQEMRRVKMPMQEMGTLGNVCLSLFLGLAMINLKLWQLVSLALPMVVILLLQTVIMFLYASFVVFNVMGRDYDAATISSGFCGFGMGATPNAMANMQAITNAYGPAPVAFMIVPLVGSLFIDFLNAAIITGFANVL</sequence>
<keyword evidence="4" id="KW-1185">Reference proteome</keyword>
<evidence type="ECO:0000256" key="1">
    <source>
        <dbReference type="HAMAP-Rule" id="MF_02062"/>
    </source>
</evidence>
<dbReference type="PANTHER" id="PTHR36178:SF1">
    <property type="entry name" value="SODIUM_GLUTAMATE SYMPORTER"/>
    <property type="match status" value="1"/>
</dbReference>
<dbReference type="Proteomes" id="UP001241537">
    <property type="component" value="Unassembled WGS sequence"/>
</dbReference>
<organism evidence="3 4">
    <name type="scientific">Moryella indoligenes</name>
    <dbReference type="NCBI Taxonomy" id="371674"/>
    <lineage>
        <taxon>Bacteria</taxon>
        <taxon>Bacillati</taxon>
        <taxon>Bacillota</taxon>
        <taxon>Clostridia</taxon>
        <taxon>Lachnospirales</taxon>
        <taxon>Lachnospiraceae</taxon>
        <taxon>Moryella</taxon>
    </lineage>
</organism>
<feature type="transmembrane region" description="Helical" evidence="1">
    <location>
        <begin position="99"/>
        <end position="121"/>
    </location>
</feature>
<reference evidence="3" key="1">
    <citation type="submission" date="2023-07" db="EMBL/GenBank/DDBJ databases">
        <title>Genomic Encyclopedia of Type Strains, Phase IV (KMG-IV): sequencing the most valuable type-strain genomes for metagenomic binning, comparative biology and taxonomic classification.</title>
        <authorList>
            <person name="Goeker M."/>
        </authorList>
    </citation>
    <scope>NUCLEOTIDE SEQUENCE</scope>
    <source>
        <strain evidence="3">DSM 19659</strain>
    </source>
</reference>
<keyword evidence="1" id="KW-1133">Transmembrane helix</keyword>
<feature type="transmembrane region" description="Helical" evidence="1">
    <location>
        <begin position="6"/>
        <end position="26"/>
    </location>
</feature>
<dbReference type="PANTHER" id="PTHR36178">
    <property type="entry name" value="SLR0625 PROTEIN"/>
    <property type="match status" value="1"/>
</dbReference>
<dbReference type="GO" id="GO:0015501">
    <property type="term" value="F:glutamate:sodium symporter activity"/>
    <property type="evidence" value="ECO:0007669"/>
    <property type="project" value="UniProtKB-UniRule"/>
</dbReference>
<keyword evidence="1" id="KW-0472">Membrane</keyword>
<dbReference type="GO" id="GO:0005886">
    <property type="term" value="C:plasma membrane"/>
    <property type="evidence" value="ECO:0007669"/>
    <property type="project" value="UniProtKB-SubCell"/>
</dbReference>
<dbReference type="RefSeq" id="WP_307255087.1">
    <property type="nucleotide sequence ID" value="NZ_JAUSTO010000012.1"/>
</dbReference>
<protein>
    <recommendedName>
        <fullName evidence="1 2">Sodium/glutamate symporter</fullName>
    </recommendedName>
</protein>